<dbReference type="GO" id="GO:0005856">
    <property type="term" value="C:cytoskeleton"/>
    <property type="evidence" value="ECO:0007669"/>
    <property type="project" value="UniProtKB-ARBA"/>
</dbReference>
<sequence length="358" mass="41439">MYSAKSSFERYRPRRLVREEEDKDEEENNDHDGPFAFVTKPTRLREDEDDEEEEEEIFLDHDESHDEEDDDEDEVGTCSTTSTVLLEKNRELDAIAMKLQRTIFECEKTTKRLDEREGILLQAQESLHRDCTKFENFARENERKMQKAMESAKESKMERWVLENEVLVALRREASSFGRRRRRCERKNRALSSVLEFLRACCGHGRREDSSSDGRISFGSTSADLETTIAPSENEDEDEARGGGDGDDGGRKFEDIADILFRHATLKDVNDSLRARKEYASSASEEVFEKFSEHKKVIKETIESEKSAVLTLREKQKETTIESKREIETAKAQIAKRMMTEKSLALIYAAIDNLSSRF</sequence>
<proteinExistence type="predicted"/>
<name>K8EGZ4_9CHLO</name>
<evidence type="ECO:0000256" key="2">
    <source>
        <dbReference type="SAM" id="MobiDB-lite"/>
    </source>
</evidence>
<protein>
    <recommendedName>
        <fullName evidence="3">DUF4200 domain-containing protein</fullName>
    </recommendedName>
</protein>
<feature type="region of interest" description="Disordered" evidence="2">
    <location>
        <begin position="1"/>
        <end position="78"/>
    </location>
</feature>
<evidence type="ECO:0000313" key="5">
    <source>
        <dbReference type="Proteomes" id="UP000198341"/>
    </source>
</evidence>
<dbReference type="Proteomes" id="UP000198341">
    <property type="component" value="Chromosome 6"/>
</dbReference>
<feature type="compositionally biased region" description="Basic and acidic residues" evidence="2">
    <location>
        <begin position="240"/>
        <end position="250"/>
    </location>
</feature>
<dbReference type="AlphaFoldDB" id="K8EGZ4"/>
<keyword evidence="5" id="KW-1185">Reference proteome</keyword>
<feature type="region of interest" description="Disordered" evidence="2">
    <location>
        <begin position="204"/>
        <end position="250"/>
    </location>
</feature>
<reference evidence="4 5" key="1">
    <citation type="submission" date="2011-10" db="EMBL/GenBank/DDBJ databases">
        <authorList>
            <person name="Genoscope - CEA"/>
        </authorList>
    </citation>
    <scope>NUCLEOTIDE SEQUENCE [LARGE SCALE GENOMIC DNA]</scope>
    <source>
        <strain evidence="4 5">RCC 1105</strain>
    </source>
</reference>
<evidence type="ECO:0000256" key="1">
    <source>
        <dbReference type="ARBA" id="ARBA00023054"/>
    </source>
</evidence>
<evidence type="ECO:0000313" key="4">
    <source>
        <dbReference type="EMBL" id="CCO17306.1"/>
    </source>
</evidence>
<feature type="compositionally biased region" description="Polar residues" evidence="2">
    <location>
        <begin position="218"/>
        <end position="231"/>
    </location>
</feature>
<dbReference type="RefSeq" id="XP_007512706.1">
    <property type="nucleotide sequence ID" value="XM_007512644.1"/>
</dbReference>
<feature type="compositionally biased region" description="Acidic residues" evidence="2">
    <location>
        <begin position="47"/>
        <end position="57"/>
    </location>
</feature>
<feature type="compositionally biased region" description="Basic and acidic residues" evidence="2">
    <location>
        <begin position="7"/>
        <end position="20"/>
    </location>
</feature>
<dbReference type="InterPro" id="IPR051147">
    <property type="entry name" value="CFAP_domain-containing"/>
</dbReference>
<dbReference type="PANTHER" id="PTHR21683:SF2">
    <property type="entry name" value="COILED-COIL DOMAIN-CONTAINING PROTEIN 42 LIKE-2-LIKE"/>
    <property type="match status" value="1"/>
</dbReference>
<feature type="domain" description="DUF4200" evidence="3">
    <location>
        <begin position="85"/>
        <end position="184"/>
    </location>
</feature>
<evidence type="ECO:0000259" key="3">
    <source>
        <dbReference type="Pfam" id="PF13863"/>
    </source>
</evidence>
<dbReference type="KEGG" id="bpg:Bathy06g02770"/>
<dbReference type="GeneID" id="19015257"/>
<dbReference type="EMBL" id="FO082273">
    <property type="protein sequence ID" value="CCO17306.1"/>
    <property type="molecule type" value="Genomic_DNA"/>
</dbReference>
<gene>
    <name evidence="4" type="ORF">Bathy06g02770</name>
</gene>
<keyword evidence="1" id="KW-0175">Coiled coil</keyword>
<organism evidence="4 5">
    <name type="scientific">Bathycoccus prasinos</name>
    <dbReference type="NCBI Taxonomy" id="41875"/>
    <lineage>
        <taxon>Eukaryota</taxon>
        <taxon>Viridiplantae</taxon>
        <taxon>Chlorophyta</taxon>
        <taxon>Mamiellophyceae</taxon>
        <taxon>Mamiellales</taxon>
        <taxon>Bathycoccaceae</taxon>
        <taxon>Bathycoccus</taxon>
    </lineage>
</organism>
<dbReference type="Pfam" id="PF13863">
    <property type="entry name" value="DUF4200"/>
    <property type="match status" value="1"/>
</dbReference>
<dbReference type="InterPro" id="IPR025252">
    <property type="entry name" value="DUF4200"/>
</dbReference>
<feature type="compositionally biased region" description="Acidic residues" evidence="2">
    <location>
        <begin position="65"/>
        <end position="75"/>
    </location>
</feature>
<dbReference type="PANTHER" id="PTHR21683">
    <property type="entry name" value="COILED-COIL DOMAIN-CONTAINING PROTEIN 42 LIKE-2-LIKE-RELATED"/>
    <property type="match status" value="1"/>
</dbReference>
<accession>K8EGZ4</accession>